<sequence length="1281" mass="141025">MDTYPLEFTLHNTPLLAVTGLVEAREADGTSVEALIEAALLSRNASSLWESSASRGFFHVVSLPKNHVFPTRSKPSPLSPHTPNSPLHPDGLVTPAWIARHRSQAPCVLVAVARFASTSTSTSTSNAAKDDDALIIDKIKSLRKVAADRSAKLAVALILDAQPNEREHRIQALRRACALDSKNALFVFPPNADIGEFVNGLQRHLYEHAVAYYREHGRRIKKKKAKVGSGPLGVSSRLPPPPAAVNLMDADIAPPTPQPLSPLGWSVRYDYKLAVFAEFRQDLETAIKHYEDCYSGLMDLFWSTLGLGSFVGGNGAELLTPFSKRWVEAKVLADCVSIKICKLYLYADTPLPALQQHQKHLNNFKCLPEFAGDLSTGTAPSLTVPGLRNYAAAVPGNGSFEYWAWVSKQCRVFGELIEIATKIGLRLPFPPPLSAPPLPTSTTQSIDPTPLTQGSTTPSAVIQHAGYYYYMSASAAEERWTRFKLIDERFRKVPPLDTTSPRAQSELHCLATERSLDHTAHTIELLTKSYEQFKRAKSGRMTLFLAAEIARVYESAGKSEMALKFFERIGKTYRKENWPSVLAVILGLSVGCARKIGRVGAVVEGLVELLRTSCCGLARAYECFERCSWFYSVEKSVTVIDVDKVNGFMGCSVQFFKPNAYVRQGVRFQVTLFPQGGEDGWPVEFTASKVRVLFSNGRLDNLWVHDDSATSTRTGKVSYVDCSSTVREVDPDSKSGDTPTTVKKLSKAKGDLLMVPGIKKVIEGQVIPTESEDLKIVGVMVYIEQDVGVVCMHYKIGERHEDSGVRRKWYSVSEPKPRFTMLEGHGELSTIRVIQRQPRLILSLVDHAAPVLLDETYAVTLELSNEEPEDLEGTVEIDFKSSVSMESFDRTSQIAKEKAALPPLHGAITPLSATSAASSSHQLDLLESPFLQGSKPAIVQHEAHPDHALTNLDFGLLKRTPKHVSPSSSVPSKPPTRATFTSPSTLKYQDDAGDSELLESQYRFRKVETFKISYGESGSGAEAGLLMQLLKNPGSEVMQECGWTLTGTVKAQAPCELIIREAQFVPANVFREGVVKVDVKGVDLKKEDVEVKLGDSRNYIFHMVVTLDLLRPLSESVIGSLAVDWKRMSGCDEDWTRSLLKLPAFDYTFPDVWTLLELPGETRVGTPFSLTYHVQNASLSVLNLNMLVEPSDAFVFGGCKALQNISLLPMSERILRFVVIPLAAGNNRLPRVKVTRQVVDVSHEGEVVDEKSGLVDEVIPLFVLGGGLTDEAMIFVSPPEL</sequence>
<dbReference type="InterPro" id="IPR021773">
    <property type="entry name" value="TPC11"/>
</dbReference>
<name>A0A1Y2CLK1_9FUNG</name>
<organism evidence="4 5">
    <name type="scientific">Rhizoclosmatium globosum</name>
    <dbReference type="NCBI Taxonomy" id="329046"/>
    <lineage>
        <taxon>Eukaryota</taxon>
        <taxon>Fungi</taxon>
        <taxon>Fungi incertae sedis</taxon>
        <taxon>Chytridiomycota</taxon>
        <taxon>Chytridiomycota incertae sedis</taxon>
        <taxon>Chytridiomycetes</taxon>
        <taxon>Chytridiales</taxon>
        <taxon>Chytriomycetaceae</taxon>
        <taxon>Rhizoclosmatium</taxon>
    </lineage>
</organism>
<proteinExistence type="predicted"/>
<evidence type="ECO:0008006" key="6">
    <source>
        <dbReference type="Google" id="ProtNLM"/>
    </source>
</evidence>
<dbReference type="STRING" id="329046.A0A1Y2CLK1"/>
<gene>
    <name evidence="4" type="ORF">BCR33DRAFT_764198</name>
</gene>
<evidence type="ECO:0000259" key="2">
    <source>
        <dbReference type="Pfam" id="PF07919"/>
    </source>
</evidence>
<feature type="region of interest" description="Disordered" evidence="1">
    <location>
        <begin position="960"/>
        <end position="992"/>
    </location>
</feature>
<protein>
    <recommendedName>
        <fullName evidence="6">Trafficking protein particle complex subunit 11 domain-containing protein</fullName>
    </recommendedName>
</protein>
<evidence type="ECO:0000313" key="4">
    <source>
        <dbReference type="EMBL" id="ORY47827.1"/>
    </source>
</evidence>
<dbReference type="PANTHER" id="PTHR14374:SF0">
    <property type="entry name" value="TRAFFICKING PROTEIN PARTICLE COMPLEX SUBUNIT 11"/>
    <property type="match status" value="1"/>
</dbReference>
<dbReference type="PANTHER" id="PTHR14374">
    <property type="entry name" value="FOIE GRAS"/>
    <property type="match status" value="1"/>
</dbReference>
<reference evidence="4 5" key="1">
    <citation type="submission" date="2016-07" db="EMBL/GenBank/DDBJ databases">
        <title>Pervasive Adenine N6-methylation of Active Genes in Fungi.</title>
        <authorList>
            <consortium name="DOE Joint Genome Institute"/>
            <person name="Mondo S.J."/>
            <person name="Dannebaum R.O."/>
            <person name="Kuo R.C."/>
            <person name="Labutti K."/>
            <person name="Haridas S."/>
            <person name="Kuo A."/>
            <person name="Salamov A."/>
            <person name="Ahrendt S.R."/>
            <person name="Lipzen A."/>
            <person name="Sullivan W."/>
            <person name="Andreopoulos W.B."/>
            <person name="Clum A."/>
            <person name="Lindquist E."/>
            <person name="Daum C."/>
            <person name="Ramamoorthy G.K."/>
            <person name="Gryganskyi A."/>
            <person name="Culley D."/>
            <person name="Magnuson J.K."/>
            <person name="James T.Y."/>
            <person name="O'Malley M.A."/>
            <person name="Stajich J.E."/>
            <person name="Spatafora J.W."/>
            <person name="Visel A."/>
            <person name="Grigoriev I.V."/>
        </authorList>
    </citation>
    <scope>NUCLEOTIDE SEQUENCE [LARGE SCALE GENOMIC DNA]</scope>
    <source>
        <strain evidence="4 5">JEL800</strain>
    </source>
</reference>
<feature type="domain" description="Gryzun putative trafficking through Golgi" evidence="2">
    <location>
        <begin position="640"/>
        <end position="881"/>
    </location>
</feature>
<feature type="compositionally biased region" description="Polar residues" evidence="1">
    <location>
        <begin position="978"/>
        <end position="987"/>
    </location>
</feature>
<comment type="caution">
    <text evidence="4">The sequence shown here is derived from an EMBL/GenBank/DDBJ whole genome shotgun (WGS) entry which is preliminary data.</text>
</comment>
<dbReference type="EMBL" id="MCGO01000013">
    <property type="protein sequence ID" value="ORY47827.1"/>
    <property type="molecule type" value="Genomic_DNA"/>
</dbReference>
<evidence type="ECO:0000256" key="1">
    <source>
        <dbReference type="SAM" id="MobiDB-lite"/>
    </source>
</evidence>
<dbReference type="Pfam" id="PF11817">
    <property type="entry name" value="Foie-gras_1"/>
    <property type="match status" value="1"/>
</dbReference>
<dbReference type="OrthoDB" id="6278596at2759"/>
<dbReference type="Proteomes" id="UP000193642">
    <property type="component" value="Unassembled WGS sequence"/>
</dbReference>
<dbReference type="InterPro" id="IPR012880">
    <property type="entry name" value="Gryzun"/>
</dbReference>
<feature type="domain" description="Gryzun putative trafficking through Golgi" evidence="2">
    <location>
        <begin position="1043"/>
        <end position="1234"/>
    </location>
</feature>
<dbReference type="Pfam" id="PF07919">
    <property type="entry name" value="Gryzun"/>
    <property type="match status" value="2"/>
</dbReference>
<evidence type="ECO:0000313" key="5">
    <source>
        <dbReference type="Proteomes" id="UP000193642"/>
    </source>
</evidence>
<evidence type="ECO:0000259" key="3">
    <source>
        <dbReference type="Pfam" id="PF11817"/>
    </source>
</evidence>
<keyword evidence="5" id="KW-1185">Reference proteome</keyword>
<accession>A0A1Y2CLK1</accession>
<feature type="domain" description="Trafficking protein particle complex subunit 11" evidence="3">
    <location>
        <begin position="325"/>
        <end position="611"/>
    </location>
</feature>